<name>A0A1V9ZLK3_ACHHY</name>
<evidence type="ECO:0008006" key="3">
    <source>
        <dbReference type="Google" id="ProtNLM"/>
    </source>
</evidence>
<dbReference type="Proteomes" id="UP000243579">
    <property type="component" value="Unassembled WGS sequence"/>
</dbReference>
<reference evidence="1 2" key="1">
    <citation type="journal article" date="2014" name="Genome Biol. Evol.">
        <title>The secreted proteins of Achlya hypogyna and Thraustotheca clavata identify the ancestral oomycete secretome and reveal gene acquisitions by horizontal gene transfer.</title>
        <authorList>
            <person name="Misner I."/>
            <person name="Blouin N."/>
            <person name="Leonard G."/>
            <person name="Richards T.A."/>
            <person name="Lane C.E."/>
        </authorList>
    </citation>
    <scope>NUCLEOTIDE SEQUENCE [LARGE SCALE GENOMIC DNA]</scope>
    <source>
        <strain evidence="1 2">ATCC 48635</strain>
    </source>
</reference>
<accession>A0A1V9ZLK3</accession>
<keyword evidence="2" id="KW-1185">Reference proteome</keyword>
<protein>
    <recommendedName>
        <fullName evidence="3">F-box domain-containing protein</fullName>
    </recommendedName>
</protein>
<evidence type="ECO:0000313" key="1">
    <source>
        <dbReference type="EMBL" id="OQR98868.1"/>
    </source>
</evidence>
<comment type="caution">
    <text evidence="1">The sequence shown here is derived from an EMBL/GenBank/DDBJ whole genome shotgun (WGS) entry which is preliminary data.</text>
</comment>
<proteinExistence type="predicted"/>
<gene>
    <name evidence="1" type="ORF">ACHHYP_07742</name>
</gene>
<organism evidence="1 2">
    <name type="scientific">Achlya hypogyna</name>
    <name type="common">Oomycete</name>
    <name type="synonym">Protoachlya hypogyna</name>
    <dbReference type="NCBI Taxonomy" id="1202772"/>
    <lineage>
        <taxon>Eukaryota</taxon>
        <taxon>Sar</taxon>
        <taxon>Stramenopiles</taxon>
        <taxon>Oomycota</taxon>
        <taxon>Saprolegniomycetes</taxon>
        <taxon>Saprolegniales</taxon>
        <taxon>Achlyaceae</taxon>
        <taxon>Achlya</taxon>
    </lineage>
</organism>
<dbReference type="EMBL" id="JNBR01000078">
    <property type="protein sequence ID" value="OQR98868.1"/>
    <property type="molecule type" value="Genomic_DNA"/>
</dbReference>
<dbReference type="AlphaFoldDB" id="A0A1V9ZLK3"/>
<evidence type="ECO:0000313" key="2">
    <source>
        <dbReference type="Proteomes" id="UP000243579"/>
    </source>
</evidence>
<dbReference type="OrthoDB" id="722566at2759"/>
<sequence length="154" mass="16930">MVSTVDQLRTWIRDALAAHGFSRADAAIASAPHGVFPPESYSAKDGTTLVLRGIVLGPTYAVHCLLEGCTPWRVDFRVASYVPTKPALHEKYAEYVHWRVEKSILNRNCARAQAMLDTLPEHVHDTIVAFLPAKDAARVGASCRVRIAHALQSD</sequence>